<name>A0A8X6NTP7_NEPPI</name>
<sequence length="61" mass="7414">MMYFIRHLQHPVSFHLCPQIRSPWPSCRFKDNYGVADVPMHKEKVNKEINMLFRNPTQRNE</sequence>
<comment type="caution">
    <text evidence="1">The sequence shown here is derived from an EMBL/GenBank/DDBJ whole genome shotgun (WGS) entry which is preliminary data.</text>
</comment>
<proteinExistence type="predicted"/>
<accession>A0A8X6NTP7</accession>
<organism evidence="1 2">
    <name type="scientific">Nephila pilipes</name>
    <name type="common">Giant wood spider</name>
    <name type="synonym">Nephila maculata</name>
    <dbReference type="NCBI Taxonomy" id="299642"/>
    <lineage>
        <taxon>Eukaryota</taxon>
        <taxon>Metazoa</taxon>
        <taxon>Ecdysozoa</taxon>
        <taxon>Arthropoda</taxon>
        <taxon>Chelicerata</taxon>
        <taxon>Arachnida</taxon>
        <taxon>Araneae</taxon>
        <taxon>Araneomorphae</taxon>
        <taxon>Entelegynae</taxon>
        <taxon>Araneoidea</taxon>
        <taxon>Nephilidae</taxon>
        <taxon>Nephila</taxon>
    </lineage>
</organism>
<protein>
    <submittedName>
        <fullName evidence="1">Uncharacterized protein</fullName>
    </submittedName>
</protein>
<evidence type="ECO:0000313" key="1">
    <source>
        <dbReference type="EMBL" id="GFT31460.1"/>
    </source>
</evidence>
<dbReference type="EMBL" id="BMAW01061508">
    <property type="protein sequence ID" value="GFT31460.1"/>
    <property type="molecule type" value="Genomic_DNA"/>
</dbReference>
<dbReference type="AlphaFoldDB" id="A0A8X6NTP7"/>
<dbReference type="Proteomes" id="UP000887013">
    <property type="component" value="Unassembled WGS sequence"/>
</dbReference>
<feature type="non-terminal residue" evidence="1">
    <location>
        <position position="61"/>
    </location>
</feature>
<reference evidence="1" key="1">
    <citation type="submission" date="2020-08" db="EMBL/GenBank/DDBJ databases">
        <title>Multicomponent nature underlies the extraordinary mechanical properties of spider dragline silk.</title>
        <authorList>
            <person name="Kono N."/>
            <person name="Nakamura H."/>
            <person name="Mori M."/>
            <person name="Yoshida Y."/>
            <person name="Ohtoshi R."/>
            <person name="Malay A.D."/>
            <person name="Moran D.A.P."/>
            <person name="Tomita M."/>
            <person name="Numata K."/>
            <person name="Arakawa K."/>
        </authorList>
    </citation>
    <scope>NUCLEOTIDE SEQUENCE</scope>
</reference>
<evidence type="ECO:0000313" key="2">
    <source>
        <dbReference type="Proteomes" id="UP000887013"/>
    </source>
</evidence>
<gene>
    <name evidence="1" type="ORF">NPIL_371461</name>
</gene>
<keyword evidence="2" id="KW-1185">Reference proteome</keyword>